<dbReference type="AlphaFoldDB" id="A0A409WQ28"/>
<keyword evidence="1" id="KW-0472">Membrane</keyword>
<sequence length="318" mass="34274">MSSDALWLQQASYAAAALGAIGYGFHIAVFYKCITAILHSTGGADRTRWMAFSGGLLALGTINVACSLHFNQLAFIDRSDYPNGPAAFISEQQSNGANVGAVATSIIMVIASNGFMIYRVHNLWKRLIITGVLSLVLLASLVMSALHAVQLTSTQDTSFPNSPSDIRYDVPYVSLATALNILITAILIPRLLELRRQVSSTNADNKTKFTSVEALVIESAFPSGLISLVFILLYGLQKISAILLLPLMVQVMAIMPTLIIYRTVRGFGLTSDSVRRLLIATPGSRYRTSIAVEPGVALDSIDRRGDSSIAKNSNNFTV</sequence>
<evidence type="ECO:0000313" key="2">
    <source>
        <dbReference type="EMBL" id="PPQ80606.1"/>
    </source>
</evidence>
<dbReference type="Proteomes" id="UP000283269">
    <property type="component" value="Unassembled WGS sequence"/>
</dbReference>
<protein>
    <submittedName>
        <fullName evidence="2">Uncharacterized protein</fullName>
    </submittedName>
</protein>
<feature type="transmembrane region" description="Helical" evidence="1">
    <location>
        <begin position="52"/>
        <end position="76"/>
    </location>
</feature>
<organism evidence="2 3">
    <name type="scientific">Psilocybe cyanescens</name>
    <dbReference type="NCBI Taxonomy" id="93625"/>
    <lineage>
        <taxon>Eukaryota</taxon>
        <taxon>Fungi</taxon>
        <taxon>Dikarya</taxon>
        <taxon>Basidiomycota</taxon>
        <taxon>Agaricomycotina</taxon>
        <taxon>Agaricomycetes</taxon>
        <taxon>Agaricomycetidae</taxon>
        <taxon>Agaricales</taxon>
        <taxon>Agaricineae</taxon>
        <taxon>Strophariaceae</taxon>
        <taxon>Psilocybe</taxon>
    </lineage>
</organism>
<evidence type="ECO:0000256" key="1">
    <source>
        <dbReference type="SAM" id="Phobius"/>
    </source>
</evidence>
<keyword evidence="1" id="KW-1133">Transmembrane helix</keyword>
<accession>A0A409WQ28</accession>
<dbReference type="EMBL" id="NHYD01003320">
    <property type="protein sequence ID" value="PPQ80606.1"/>
    <property type="molecule type" value="Genomic_DNA"/>
</dbReference>
<keyword evidence="3" id="KW-1185">Reference proteome</keyword>
<dbReference type="OrthoDB" id="2796825at2759"/>
<feature type="transmembrane region" description="Helical" evidence="1">
    <location>
        <begin position="12"/>
        <end position="31"/>
    </location>
</feature>
<feature type="transmembrane region" description="Helical" evidence="1">
    <location>
        <begin position="96"/>
        <end position="115"/>
    </location>
</feature>
<name>A0A409WQ28_PSICY</name>
<feature type="transmembrane region" description="Helical" evidence="1">
    <location>
        <begin position="170"/>
        <end position="192"/>
    </location>
</feature>
<dbReference type="InParanoid" id="A0A409WQ28"/>
<keyword evidence="1" id="KW-0812">Transmembrane</keyword>
<reference evidence="2 3" key="1">
    <citation type="journal article" date="2018" name="Evol. Lett.">
        <title>Horizontal gene cluster transfer increased hallucinogenic mushroom diversity.</title>
        <authorList>
            <person name="Reynolds H.T."/>
            <person name="Vijayakumar V."/>
            <person name="Gluck-Thaler E."/>
            <person name="Korotkin H.B."/>
            <person name="Matheny P.B."/>
            <person name="Slot J.C."/>
        </authorList>
    </citation>
    <scope>NUCLEOTIDE SEQUENCE [LARGE SCALE GENOMIC DNA]</scope>
    <source>
        <strain evidence="2 3">2631</strain>
    </source>
</reference>
<gene>
    <name evidence="2" type="ORF">CVT25_001568</name>
</gene>
<feature type="transmembrane region" description="Helical" evidence="1">
    <location>
        <begin position="212"/>
        <end position="233"/>
    </location>
</feature>
<feature type="transmembrane region" description="Helical" evidence="1">
    <location>
        <begin position="127"/>
        <end position="150"/>
    </location>
</feature>
<proteinExistence type="predicted"/>
<comment type="caution">
    <text evidence="2">The sequence shown here is derived from an EMBL/GenBank/DDBJ whole genome shotgun (WGS) entry which is preliminary data.</text>
</comment>
<feature type="transmembrane region" description="Helical" evidence="1">
    <location>
        <begin position="239"/>
        <end position="261"/>
    </location>
</feature>
<evidence type="ECO:0000313" key="3">
    <source>
        <dbReference type="Proteomes" id="UP000283269"/>
    </source>
</evidence>